<dbReference type="Pfam" id="PF00196">
    <property type="entry name" value="GerE"/>
    <property type="match status" value="1"/>
</dbReference>
<name>A0A7W3LUS7_ACTNM</name>
<dbReference type="InterPro" id="IPR001789">
    <property type="entry name" value="Sig_transdc_resp-reg_receiver"/>
</dbReference>
<dbReference type="PROSITE" id="PS50043">
    <property type="entry name" value="HTH_LUXR_2"/>
    <property type="match status" value="1"/>
</dbReference>
<protein>
    <submittedName>
        <fullName evidence="8">DNA-binding NarL/FixJ family response regulator</fullName>
    </submittedName>
</protein>
<dbReference type="Proteomes" id="UP000572680">
    <property type="component" value="Unassembled WGS sequence"/>
</dbReference>
<evidence type="ECO:0000256" key="5">
    <source>
        <dbReference type="PROSITE-ProRule" id="PRU00169"/>
    </source>
</evidence>
<accession>A0A7W3LUS7</accession>
<dbReference type="PROSITE" id="PS00622">
    <property type="entry name" value="HTH_LUXR_1"/>
    <property type="match status" value="1"/>
</dbReference>
<proteinExistence type="predicted"/>
<evidence type="ECO:0000259" key="7">
    <source>
        <dbReference type="PROSITE" id="PS50110"/>
    </source>
</evidence>
<dbReference type="CDD" id="cd06170">
    <property type="entry name" value="LuxR_C_like"/>
    <property type="match status" value="1"/>
</dbReference>
<dbReference type="Gene3D" id="3.40.50.2300">
    <property type="match status" value="1"/>
</dbReference>
<dbReference type="PROSITE" id="PS50110">
    <property type="entry name" value="RESPONSE_REGULATORY"/>
    <property type="match status" value="1"/>
</dbReference>
<dbReference type="Pfam" id="PF00072">
    <property type="entry name" value="Response_reg"/>
    <property type="match status" value="1"/>
</dbReference>
<keyword evidence="4" id="KW-0804">Transcription</keyword>
<dbReference type="PANTHER" id="PTHR43214:SF24">
    <property type="entry name" value="TRANSCRIPTIONAL REGULATORY PROTEIN NARL-RELATED"/>
    <property type="match status" value="1"/>
</dbReference>
<evidence type="ECO:0000259" key="6">
    <source>
        <dbReference type="PROSITE" id="PS50043"/>
    </source>
</evidence>
<dbReference type="PANTHER" id="PTHR43214">
    <property type="entry name" value="TWO-COMPONENT RESPONSE REGULATOR"/>
    <property type="match status" value="1"/>
</dbReference>
<dbReference type="RefSeq" id="WP_182846727.1">
    <property type="nucleotide sequence ID" value="NZ_JACJIA010000009.1"/>
</dbReference>
<dbReference type="GO" id="GO:0006355">
    <property type="term" value="P:regulation of DNA-templated transcription"/>
    <property type="evidence" value="ECO:0007669"/>
    <property type="project" value="InterPro"/>
</dbReference>
<evidence type="ECO:0000313" key="8">
    <source>
        <dbReference type="EMBL" id="MBA8954694.1"/>
    </source>
</evidence>
<dbReference type="SMART" id="SM00448">
    <property type="entry name" value="REC"/>
    <property type="match status" value="1"/>
</dbReference>
<dbReference type="PRINTS" id="PR00038">
    <property type="entry name" value="HTHLUXR"/>
</dbReference>
<keyword evidence="1 5" id="KW-0597">Phosphoprotein</keyword>
<sequence length="244" mass="25116">METHPAAPAAGTAVEPPVRVLVADDNPIVRAGLVSLLEAGGLTVVGEAVDGAHAIEQARLLRPDLVLLDVRMPGTDGVTAAGPISALTKVLMLSYDDAPEVVGAAIRAGASGYLVHGSFDVTRLVEAVRDTVAGVDCPLSPAAGRAVVAALHRDAPAGPEPHHPPQYALAAHPAPAPPCPLSRRESEVMHLIARGLSNGEIARSLVISEYTVKNHINRIFAKLGVRTRGAAIARWLGTAGGDGQ</sequence>
<evidence type="ECO:0000256" key="3">
    <source>
        <dbReference type="ARBA" id="ARBA00023125"/>
    </source>
</evidence>
<comment type="caution">
    <text evidence="8">The sequence shown here is derived from an EMBL/GenBank/DDBJ whole genome shotgun (WGS) entry which is preliminary data.</text>
</comment>
<dbReference type="InterPro" id="IPR011006">
    <property type="entry name" value="CheY-like_superfamily"/>
</dbReference>
<organism evidence="8 9">
    <name type="scientific">Actinomadura namibiensis</name>
    <dbReference type="NCBI Taxonomy" id="182080"/>
    <lineage>
        <taxon>Bacteria</taxon>
        <taxon>Bacillati</taxon>
        <taxon>Actinomycetota</taxon>
        <taxon>Actinomycetes</taxon>
        <taxon>Streptosporangiales</taxon>
        <taxon>Thermomonosporaceae</taxon>
        <taxon>Actinomadura</taxon>
    </lineage>
</organism>
<evidence type="ECO:0000256" key="1">
    <source>
        <dbReference type="ARBA" id="ARBA00022553"/>
    </source>
</evidence>
<feature type="domain" description="HTH luxR-type" evidence="6">
    <location>
        <begin position="174"/>
        <end position="239"/>
    </location>
</feature>
<dbReference type="GO" id="GO:0000160">
    <property type="term" value="P:phosphorelay signal transduction system"/>
    <property type="evidence" value="ECO:0007669"/>
    <property type="project" value="InterPro"/>
</dbReference>
<evidence type="ECO:0000256" key="4">
    <source>
        <dbReference type="ARBA" id="ARBA00023163"/>
    </source>
</evidence>
<keyword evidence="9" id="KW-1185">Reference proteome</keyword>
<keyword evidence="2" id="KW-0805">Transcription regulation</keyword>
<evidence type="ECO:0000313" key="9">
    <source>
        <dbReference type="Proteomes" id="UP000572680"/>
    </source>
</evidence>
<keyword evidence="3 8" id="KW-0238">DNA-binding</keyword>
<feature type="domain" description="Response regulatory" evidence="7">
    <location>
        <begin position="19"/>
        <end position="131"/>
    </location>
</feature>
<gene>
    <name evidence="8" type="ORF">HNR61_006351</name>
</gene>
<dbReference type="GO" id="GO:0003677">
    <property type="term" value="F:DNA binding"/>
    <property type="evidence" value="ECO:0007669"/>
    <property type="project" value="UniProtKB-KW"/>
</dbReference>
<dbReference type="Gene3D" id="1.10.10.10">
    <property type="entry name" value="Winged helix-like DNA-binding domain superfamily/Winged helix DNA-binding domain"/>
    <property type="match status" value="1"/>
</dbReference>
<dbReference type="SUPFAM" id="SSF46894">
    <property type="entry name" value="C-terminal effector domain of the bipartite response regulators"/>
    <property type="match status" value="1"/>
</dbReference>
<dbReference type="AlphaFoldDB" id="A0A7W3LUS7"/>
<dbReference type="InterPro" id="IPR016032">
    <property type="entry name" value="Sig_transdc_resp-reg_C-effctor"/>
</dbReference>
<reference evidence="8 9" key="1">
    <citation type="submission" date="2020-08" db="EMBL/GenBank/DDBJ databases">
        <title>Genomic Encyclopedia of Type Strains, Phase IV (KMG-IV): sequencing the most valuable type-strain genomes for metagenomic binning, comparative biology and taxonomic classification.</title>
        <authorList>
            <person name="Goeker M."/>
        </authorList>
    </citation>
    <scope>NUCLEOTIDE SEQUENCE [LARGE SCALE GENOMIC DNA]</scope>
    <source>
        <strain evidence="8 9">DSM 44197</strain>
    </source>
</reference>
<dbReference type="CDD" id="cd17535">
    <property type="entry name" value="REC_NarL-like"/>
    <property type="match status" value="1"/>
</dbReference>
<dbReference type="InterPro" id="IPR058245">
    <property type="entry name" value="NreC/VraR/RcsB-like_REC"/>
</dbReference>
<dbReference type="EMBL" id="JACJIA010000009">
    <property type="protein sequence ID" value="MBA8954694.1"/>
    <property type="molecule type" value="Genomic_DNA"/>
</dbReference>
<feature type="modified residue" description="4-aspartylphosphate" evidence="5">
    <location>
        <position position="69"/>
    </location>
</feature>
<dbReference type="InterPro" id="IPR036388">
    <property type="entry name" value="WH-like_DNA-bd_sf"/>
</dbReference>
<evidence type="ECO:0000256" key="2">
    <source>
        <dbReference type="ARBA" id="ARBA00023015"/>
    </source>
</evidence>
<dbReference type="InterPro" id="IPR000792">
    <property type="entry name" value="Tscrpt_reg_LuxR_C"/>
</dbReference>
<dbReference type="SMART" id="SM00421">
    <property type="entry name" value="HTH_LUXR"/>
    <property type="match status" value="1"/>
</dbReference>
<dbReference type="SUPFAM" id="SSF52172">
    <property type="entry name" value="CheY-like"/>
    <property type="match status" value="1"/>
</dbReference>
<dbReference type="InterPro" id="IPR039420">
    <property type="entry name" value="WalR-like"/>
</dbReference>